<evidence type="ECO:0000313" key="4">
    <source>
        <dbReference type="Proteomes" id="UP001458880"/>
    </source>
</evidence>
<proteinExistence type="predicted"/>
<evidence type="ECO:0000256" key="1">
    <source>
        <dbReference type="ARBA" id="ARBA00023125"/>
    </source>
</evidence>
<gene>
    <name evidence="3" type="ORF">QE152_g36711</name>
</gene>
<keyword evidence="4" id="KW-1185">Reference proteome</keyword>
<dbReference type="AlphaFoldDB" id="A0AAW1ID24"/>
<organism evidence="3 4">
    <name type="scientific">Popillia japonica</name>
    <name type="common">Japanese beetle</name>
    <dbReference type="NCBI Taxonomy" id="7064"/>
    <lineage>
        <taxon>Eukaryota</taxon>
        <taxon>Metazoa</taxon>
        <taxon>Ecdysozoa</taxon>
        <taxon>Arthropoda</taxon>
        <taxon>Hexapoda</taxon>
        <taxon>Insecta</taxon>
        <taxon>Pterygota</taxon>
        <taxon>Neoptera</taxon>
        <taxon>Endopterygota</taxon>
        <taxon>Coleoptera</taxon>
        <taxon>Polyphaga</taxon>
        <taxon>Scarabaeiformia</taxon>
        <taxon>Scarabaeidae</taxon>
        <taxon>Rutelinae</taxon>
        <taxon>Popillia</taxon>
    </lineage>
</organism>
<reference evidence="3 4" key="1">
    <citation type="journal article" date="2024" name="BMC Genomics">
        <title>De novo assembly and annotation of Popillia japonica's genome with initial clues to its potential as an invasive pest.</title>
        <authorList>
            <person name="Cucini C."/>
            <person name="Boschi S."/>
            <person name="Funari R."/>
            <person name="Cardaioli E."/>
            <person name="Iannotti N."/>
            <person name="Marturano G."/>
            <person name="Paoli F."/>
            <person name="Bruttini M."/>
            <person name="Carapelli A."/>
            <person name="Frati F."/>
            <person name="Nardi F."/>
        </authorList>
    </citation>
    <scope>NUCLEOTIDE SEQUENCE [LARGE SCALE GENOMIC DNA]</scope>
    <source>
        <strain evidence="3">DMR45628</strain>
    </source>
</reference>
<evidence type="ECO:0000259" key="2">
    <source>
        <dbReference type="PROSITE" id="PS51253"/>
    </source>
</evidence>
<accession>A0AAW1ID24</accession>
<dbReference type="Gene3D" id="1.10.10.60">
    <property type="entry name" value="Homeodomain-like"/>
    <property type="match status" value="1"/>
</dbReference>
<dbReference type="Proteomes" id="UP001458880">
    <property type="component" value="Unassembled WGS sequence"/>
</dbReference>
<feature type="domain" description="HTH CENPB-type" evidence="2">
    <location>
        <begin position="1"/>
        <end position="44"/>
    </location>
</feature>
<evidence type="ECO:0000313" key="3">
    <source>
        <dbReference type="EMBL" id="KAK9687098.1"/>
    </source>
</evidence>
<protein>
    <recommendedName>
        <fullName evidence="2">HTH CENPB-type domain-containing protein</fullName>
    </recommendedName>
</protein>
<dbReference type="PROSITE" id="PS51253">
    <property type="entry name" value="HTH_CENPB"/>
    <property type="match status" value="1"/>
</dbReference>
<keyword evidence="1" id="KW-0238">DNA-binding</keyword>
<dbReference type="GO" id="GO:0003677">
    <property type="term" value="F:DNA binding"/>
    <property type="evidence" value="ECO:0007669"/>
    <property type="project" value="UniProtKB-KW"/>
</dbReference>
<dbReference type="InterPro" id="IPR006600">
    <property type="entry name" value="HTH_CenpB_DNA-bd_dom"/>
</dbReference>
<name>A0AAW1ID24_POPJA</name>
<dbReference type="EMBL" id="JASPKY010000662">
    <property type="protein sequence ID" value="KAK9687098.1"/>
    <property type="molecule type" value="Genomic_DNA"/>
</dbReference>
<sequence>MSISESLIKEQAITFSEKLGHIEFVASTGGMDEFEKRHGKIQKIISGERADVSDMEWKLTVMGQFQPKDIFTADETQLFKNDKFVRI</sequence>
<comment type="caution">
    <text evidence="3">The sequence shown here is derived from an EMBL/GenBank/DDBJ whole genome shotgun (WGS) entry which is preliminary data.</text>
</comment>